<dbReference type="AlphaFoldDB" id="A0A9P0GWW1"/>
<dbReference type="PRINTS" id="PR00947">
    <property type="entry name" value="CUTICLE"/>
</dbReference>
<protein>
    <submittedName>
        <fullName evidence="4">Uncharacterized protein</fullName>
    </submittedName>
</protein>
<feature type="region of interest" description="Disordered" evidence="3">
    <location>
        <begin position="179"/>
        <end position="205"/>
    </location>
</feature>
<dbReference type="OrthoDB" id="6348134at2759"/>
<dbReference type="PANTHER" id="PTHR12236">
    <property type="entry name" value="STRUCTURAL CONTITUENT OF CUTICLE"/>
    <property type="match status" value="1"/>
</dbReference>
<dbReference type="InterPro" id="IPR051217">
    <property type="entry name" value="Insect_Cuticle_Struc_Prot"/>
</dbReference>
<name>A0A9P0GWW1_NEZVI</name>
<dbReference type="EMBL" id="OV725077">
    <property type="protein sequence ID" value="CAH1390809.1"/>
    <property type="molecule type" value="Genomic_DNA"/>
</dbReference>
<evidence type="ECO:0000256" key="2">
    <source>
        <dbReference type="PROSITE-ProRule" id="PRU00497"/>
    </source>
</evidence>
<accession>A0A9P0GWW1</accession>
<evidence type="ECO:0000313" key="4">
    <source>
        <dbReference type="EMBL" id="CAH1390809.1"/>
    </source>
</evidence>
<dbReference type="PROSITE" id="PS51155">
    <property type="entry name" value="CHIT_BIND_RR_2"/>
    <property type="match status" value="1"/>
</dbReference>
<dbReference type="GO" id="GO:0031012">
    <property type="term" value="C:extracellular matrix"/>
    <property type="evidence" value="ECO:0007669"/>
    <property type="project" value="TreeGrafter"/>
</dbReference>
<keyword evidence="5" id="KW-1185">Reference proteome</keyword>
<dbReference type="PROSITE" id="PS00233">
    <property type="entry name" value="CHIT_BIND_RR_1"/>
    <property type="match status" value="1"/>
</dbReference>
<gene>
    <name evidence="4" type="ORF">NEZAVI_LOCUS1940</name>
</gene>
<reference evidence="4" key="1">
    <citation type="submission" date="2022-01" db="EMBL/GenBank/DDBJ databases">
        <authorList>
            <person name="King R."/>
        </authorList>
    </citation>
    <scope>NUCLEOTIDE SEQUENCE</scope>
</reference>
<dbReference type="PANTHER" id="PTHR12236:SF95">
    <property type="entry name" value="CUTICULAR PROTEIN 76BD, ISOFORM C-RELATED"/>
    <property type="match status" value="1"/>
</dbReference>
<feature type="compositionally biased region" description="Low complexity" evidence="3">
    <location>
        <begin position="186"/>
        <end position="197"/>
    </location>
</feature>
<evidence type="ECO:0000256" key="3">
    <source>
        <dbReference type="SAM" id="MobiDB-lite"/>
    </source>
</evidence>
<dbReference type="InterPro" id="IPR000618">
    <property type="entry name" value="Insect_cuticle"/>
</dbReference>
<keyword evidence="1 2" id="KW-0193">Cuticle</keyword>
<evidence type="ECO:0000256" key="1">
    <source>
        <dbReference type="ARBA" id="ARBA00022460"/>
    </source>
</evidence>
<dbReference type="GO" id="GO:0042302">
    <property type="term" value="F:structural constituent of cuticle"/>
    <property type="evidence" value="ECO:0007669"/>
    <property type="project" value="UniProtKB-UniRule"/>
</dbReference>
<dbReference type="Proteomes" id="UP001152798">
    <property type="component" value="Chromosome 1"/>
</dbReference>
<dbReference type="GO" id="GO:0005615">
    <property type="term" value="C:extracellular space"/>
    <property type="evidence" value="ECO:0007669"/>
    <property type="project" value="TreeGrafter"/>
</dbReference>
<proteinExistence type="predicted"/>
<evidence type="ECO:0000313" key="5">
    <source>
        <dbReference type="Proteomes" id="UP001152798"/>
    </source>
</evidence>
<dbReference type="InterPro" id="IPR031311">
    <property type="entry name" value="CHIT_BIND_RR_consensus"/>
</dbReference>
<sequence>MDSIMKVKLYSMIVDIYKIYKCVGGLTNVFLQVLVVCGLANLVAGQGSYYSSFTGPVSGAVDEILVAEPAGFKKSEPTYDYVAKPDYSFGYGVNDPETGNTQKHEETRDGDTVRGQYSVVEPDGTVRTVVYTADPENGFQATVHRKPPVGSASYPPPSVLPEYAPEIVPPVNNPPEYVPEYRPEYTPEYTPAEYVPESSEAPADY</sequence>
<organism evidence="4 5">
    <name type="scientific">Nezara viridula</name>
    <name type="common">Southern green stink bug</name>
    <name type="synonym">Cimex viridulus</name>
    <dbReference type="NCBI Taxonomy" id="85310"/>
    <lineage>
        <taxon>Eukaryota</taxon>
        <taxon>Metazoa</taxon>
        <taxon>Ecdysozoa</taxon>
        <taxon>Arthropoda</taxon>
        <taxon>Hexapoda</taxon>
        <taxon>Insecta</taxon>
        <taxon>Pterygota</taxon>
        <taxon>Neoptera</taxon>
        <taxon>Paraneoptera</taxon>
        <taxon>Hemiptera</taxon>
        <taxon>Heteroptera</taxon>
        <taxon>Panheteroptera</taxon>
        <taxon>Pentatomomorpha</taxon>
        <taxon>Pentatomoidea</taxon>
        <taxon>Pentatomidae</taxon>
        <taxon>Pentatominae</taxon>
        <taxon>Nezara</taxon>
    </lineage>
</organism>
<dbReference type="Pfam" id="PF00379">
    <property type="entry name" value="Chitin_bind_4"/>
    <property type="match status" value="1"/>
</dbReference>